<evidence type="ECO:0000256" key="2">
    <source>
        <dbReference type="ARBA" id="ARBA00022692"/>
    </source>
</evidence>
<dbReference type="RefSeq" id="WP_212610949.1">
    <property type="nucleotide sequence ID" value="NZ_CP073910.1"/>
</dbReference>
<keyword evidence="2 5" id="KW-0812">Transmembrane</keyword>
<evidence type="ECO:0000256" key="4">
    <source>
        <dbReference type="ARBA" id="ARBA00023136"/>
    </source>
</evidence>
<dbReference type="PANTHER" id="PTHR43701">
    <property type="entry name" value="MEMBRANE TRANSPORTER PROTEIN MJ0441-RELATED"/>
    <property type="match status" value="1"/>
</dbReference>
<dbReference type="InterPro" id="IPR002781">
    <property type="entry name" value="TM_pro_TauE-like"/>
</dbReference>
<reference evidence="6" key="1">
    <citation type="submission" date="2021-04" db="EMBL/GenBank/DDBJ databases">
        <title>Isolation of p-tert-butylphenol degrading bacteria Sphingobium phenoxybenzoativorans Tas13 from active sludge.</title>
        <authorList>
            <person name="Li Y."/>
        </authorList>
    </citation>
    <scope>NUCLEOTIDE SEQUENCE</scope>
    <source>
        <strain evidence="6">Tas13</strain>
    </source>
</reference>
<feature type="transmembrane region" description="Helical" evidence="5">
    <location>
        <begin position="7"/>
        <end position="26"/>
    </location>
</feature>
<accession>A0A975Q403</accession>
<evidence type="ECO:0000256" key="5">
    <source>
        <dbReference type="RuleBase" id="RU363041"/>
    </source>
</evidence>
<dbReference type="AlphaFoldDB" id="A0A975Q403"/>
<keyword evidence="7" id="KW-1185">Reference proteome</keyword>
<keyword evidence="4 5" id="KW-0472">Membrane</keyword>
<feature type="transmembrane region" description="Helical" evidence="5">
    <location>
        <begin position="240"/>
        <end position="257"/>
    </location>
</feature>
<feature type="transmembrane region" description="Helical" evidence="5">
    <location>
        <begin position="73"/>
        <end position="95"/>
    </location>
</feature>
<sequence length="258" mass="26863">MAINPMYSLAGLAVGILVGLTGVGGGSLMTPLLVLMFGFHPAVAVGTDLLYASVTKTVGSFVHGWQGAVDWRILRLLALGSMPTALVMLLLLSHLGKPSQAVAHPFTIALGVMLVLTGIALLFRNRIVLWSRAHLKERSERQTAIMTVVLGVIVGGAVSLTSVGAGAIGATALLILYPRVPLNRIVGTDIAHAVPLTLVSGIGHLLLGTVDVSLLGSLLIGSIPGIIIGSMMASRVREHHLRPILAVVLILVGLNMLK</sequence>
<evidence type="ECO:0000256" key="3">
    <source>
        <dbReference type="ARBA" id="ARBA00022989"/>
    </source>
</evidence>
<dbReference type="GO" id="GO:0005886">
    <property type="term" value="C:plasma membrane"/>
    <property type="evidence" value="ECO:0007669"/>
    <property type="project" value="UniProtKB-SubCell"/>
</dbReference>
<feature type="transmembrane region" description="Helical" evidence="5">
    <location>
        <begin position="189"/>
        <end position="207"/>
    </location>
</feature>
<organism evidence="6 7">
    <name type="scientific">Sphingobium phenoxybenzoativorans</name>
    <dbReference type="NCBI Taxonomy" id="1592790"/>
    <lineage>
        <taxon>Bacteria</taxon>
        <taxon>Pseudomonadati</taxon>
        <taxon>Pseudomonadota</taxon>
        <taxon>Alphaproteobacteria</taxon>
        <taxon>Sphingomonadales</taxon>
        <taxon>Sphingomonadaceae</taxon>
        <taxon>Sphingobium</taxon>
    </lineage>
</organism>
<dbReference type="KEGG" id="spph:KFK14_00300"/>
<evidence type="ECO:0000313" key="7">
    <source>
        <dbReference type="Proteomes" id="UP000681425"/>
    </source>
</evidence>
<keyword evidence="3 5" id="KW-1133">Transmembrane helix</keyword>
<feature type="transmembrane region" description="Helical" evidence="5">
    <location>
        <begin position="214"/>
        <end position="234"/>
    </location>
</feature>
<dbReference type="Pfam" id="PF01925">
    <property type="entry name" value="TauE"/>
    <property type="match status" value="1"/>
</dbReference>
<dbReference type="Proteomes" id="UP000681425">
    <property type="component" value="Chromosome"/>
</dbReference>
<gene>
    <name evidence="6" type="ORF">KFK14_00300</name>
</gene>
<feature type="transmembrane region" description="Helical" evidence="5">
    <location>
        <begin position="101"/>
        <end position="123"/>
    </location>
</feature>
<dbReference type="PANTHER" id="PTHR43701:SF2">
    <property type="entry name" value="MEMBRANE TRANSPORTER PROTEIN YJNA-RELATED"/>
    <property type="match status" value="1"/>
</dbReference>
<feature type="transmembrane region" description="Helical" evidence="5">
    <location>
        <begin position="144"/>
        <end position="177"/>
    </location>
</feature>
<feature type="transmembrane region" description="Helical" evidence="5">
    <location>
        <begin position="32"/>
        <end position="52"/>
    </location>
</feature>
<evidence type="ECO:0000256" key="1">
    <source>
        <dbReference type="ARBA" id="ARBA00004141"/>
    </source>
</evidence>
<protein>
    <recommendedName>
        <fullName evidence="5">Probable membrane transporter protein</fullName>
    </recommendedName>
</protein>
<comment type="similarity">
    <text evidence="5">Belongs to the 4-toluene sulfonate uptake permease (TSUP) (TC 2.A.102) family.</text>
</comment>
<evidence type="ECO:0000313" key="6">
    <source>
        <dbReference type="EMBL" id="QUT08008.1"/>
    </source>
</evidence>
<dbReference type="EMBL" id="CP073910">
    <property type="protein sequence ID" value="QUT08008.1"/>
    <property type="molecule type" value="Genomic_DNA"/>
</dbReference>
<dbReference type="InterPro" id="IPR051598">
    <property type="entry name" value="TSUP/Inactive_protease-like"/>
</dbReference>
<proteinExistence type="inferred from homology"/>
<name>A0A975Q403_9SPHN</name>
<comment type="subcellular location">
    <subcellularLocation>
        <location evidence="5">Cell membrane</location>
        <topology evidence="5">Multi-pass membrane protein</topology>
    </subcellularLocation>
    <subcellularLocation>
        <location evidence="1">Membrane</location>
        <topology evidence="1">Multi-pass membrane protein</topology>
    </subcellularLocation>
</comment>
<keyword evidence="5" id="KW-1003">Cell membrane</keyword>